<organism evidence="1 2">
    <name type="scientific">Streptomyces chattanoogensis</name>
    <dbReference type="NCBI Taxonomy" id="66876"/>
    <lineage>
        <taxon>Bacteria</taxon>
        <taxon>Bacillati</taxon>
        <taxon>Actinomycetota</taxon>
        <taxon>Actinomycetes</taxon>
        <taxon>Kitasatosporales</taxon>
        <taxon>Streptomycetaceae</taxon>
        <taxon>Streptomyces</taxon>
    </lineage>
</organism>
<protein>
    <submittedName>
        <fullName evidence="1">Uncharacterized protein</fullName>
    </submittedName>
</protein>
<dbReference type="EMBL" id="LGKG01000001">
    <property type="protein sequence ID" value="KPC66922.1"/>
    <property type="molecule type" value="Genomic_DNA"/>
</dbReference>
<dbReference type="PATRIC" id="fig|66876.3.peg.359"/>
<proteinExistence type="predicted"/>
<gene>
    <name evidence="1" type="ORF">ADL29_01675</name>
</gene>
<name>A0A0N0H490_9ACTN</name>
<sequence>MDDGYPFFDGRNLAWELEGFGADEWLVESVSLTREQFLRVRHLFDLGDDVWMMRGAHPLGPGIQRSVTDILGAGAVRFQDGVDYFLGARQDLPGGALWRPAAGTVAPGPIPPP</sequence>
<evidence type="ECO:0000313" key="1">
    <source>
        <dbReference type="EMBL" id="KPC66922.1"/>
    </source>
</evidence>
<comment type="caution">
    <text evidence="1">The sequence shown here is derived from an EMBL/GenBank/DDBJ whole genome shotgun (WGS) entry which is preliminary data.</text>
</comment>
<accession>A0A0N0H490</accession>
<reference evidence="2" key="1">
    <citation type="submission" date="2015-07" db="EMBL/GenBank/DDBJ databases">
        <authorList>
            <person name="Ju K.-S."/>
            <person name="Doroghazi J.R."/>
            <person name="Metcalf W.W."/>
        </authorList>
    </citation>
    <scope>NUCLEOTIDE SEQUENCE [LARGE SCALE GENOMIC DNA]</scope>
    <source>
        <strain evidence="2">NRRL ISP-5002</strain>
    </source>
</reference>
<dbReference type="AlphaFoldDB" id="A0A0N0H490"/>
<dbReference type="Proteomes" id="UP000037982">
    <property type="component" value="Unassembled WGS sequence"/>
</dbReference>
<evidence type="ECO:0000313" key="2">
    <source>
        <dbReference type="Proteomes" id="UP000037982"/>
    </source>
</evidence>
<keyword evidence="2" id="KW-1185">Reference proteome</keyword>
<dbReference type="RefSeq" id="WP_053921990.1">
    <property type="nucleotide sequence ID" value="NZ_LGKG01000001.1"/>
</dbReference>